<dbReference type="Pfam" id="PF25990">
    <property type="entry name" value="Beta-barrel_YknX"/>
    <property type="match status" value="1"/>
</dbReference>
<sequence>MPRFIVSLIAAAVLIGLLVYSQQTSGPLVVSGFIEADEIRVGSRVGGRVLNVLVSEGQTVATDQVLVQLEPFDLLERKAEAEQMVAVASAAHDKLVAGSRPEEVGQAEARVRQIQAGLDLLNNGPRPQEIAAAEADVRLAEAKLALAKKVYHRVETLFGKQAADKSDLDESATKLSVALAAVDSRIEQLALLKEGSRAEDKARAKAQLDEAKQQLALQKNGFRAEEIREAKARLDAASASLRIIERQLDELQIVSPADAVVEAIELQPGDLVSPNAPAISLVNSELLWVRAYVPEDHLNLQTGQAVDVKVDSFPDRTFAGEVVFVARQAEFTPANVQTPEERSKQVFRIKVRLVEGLDVLRPGMAADVILSSEGNPA</sequence>
<dbReference type="RefSeq" id="WP_077024048.1">
    <property type="nucleotide sequence ID" value="NZ_CP017641.1"/>
</dbReference>
<evidence type="ECO:0000313" key="5">
    <source>
        <dbReference type="Proteomes" id="UP000187735"/>
    </source>
</evidence>
<dbReference type="PRINTS" id="PR01490">
    <property type="entry name" value="RTXTOXIND"/>
</dbReference>
<keyword evidence="5" id="KW-1185">Reference proteome</keyword>
<dbReference type="AlphaFoldDB" id="A0A1P8WED2"/>
<feature type="domain" description="YknX-like beta-barrel" evidence="3">
    <location>
        <begin position="296"/>
        <end position="365"/>
    </location>
</feature>
<dbReference type="InterPro" id="IPR058636">
    <property type="entry name" value="Beta-barrel_YknX"/>
</dbReference>
<dbReference type="PANTHER" id="PTHR30438:SF2">
    <property type="entry name" value="MEMBRANE PROTEIN"/>
    <property type="match status" value="1"/>
</dbReference>
<evidence type="ECO:0000256" key="1">
    <source>
        <dbReference type="SAM" id="Coils"/>
    </source>
</evidence>
<proteinExistence type="predicted"/>
<dbReference type="InterPro" id="IPR059052">
    <property type="entry name" value="HH_YbhG-like"/>
</dbReference>
<dbReference type="GO" id="GO:0005886">
    <property type="term" value="C:plasma membrane"/>
    <property type="evidence" value="ECO:0007669"/>
    <property type="project" value="TreeGrafter"/>
</dbReference>
<dbReference type="Pfam" id="PF25881">
    <property type="entry name" value="HH_YBHG"/>
    <property type="match status" value="1"/>
</dbReference>
<dbReference type="KEGG" id="fmr:Fuma_02037"/>
<name>A0A1P8WED2_9PLAN</name>
<dbReference type="Gene3D" id="2.40.30.170">
    <property type="match status" value="1"/>
</dbReference>
<dbReference type="Proteomes" id="UP000187735">
    <property type="component" value="Chromosome"/>
</dbReference>
<dbReference type="PANTHER" id="PTHR30438">
    <property type="entry name" value="36 KDA ANTIGEN-RELATED"/>
    <property type="match status" value="1"/>
</dbReference>
<feature type="coiled-coil region" evidence="1">
    <location>
        <begin position="201"/>
        <end position="254"/>
    </location>
</feature>
<dbReference type="STRING" id="1891926.Fuma_02037"/>
<dbReference type="SUPFAM" id="SSF111369">
    <property type="entry name" value="HlyD-like secretion proteins"/>
    <property type="match status" value="2"/>
</dbReference>
<organism evidence="4 5">
    <name type="scientific">Fuerstiella marisgermanici</name>
    <dbReference type="NCBI Taxonomy" id="1891926"/>
    <lineage>
        <taxon>Bacteria</taxon>
        <taxon>Pseudomonadati</taxon>
        <taxon>Planctomycetota</taxon>
        <taxon>Planctomycetia</taxon>
        <taxon>Planctomycetales</taxon>
        <taxon>Planctomycetaceae</taxon>
        <taxon>Fuerstiella</taxon>
    </lineage>
</organism>
<gene>
    <name evidence="4" type="ORF">Fuma_02037</name>
</gene>
<evidence type="ECO:0000313" key="4">
    <source>
        <dbReference type="EMBL" id="APZ92426.1"/>
    </source>
</evidence>
<feature type="domain" description="YbhG-like alpha-helical hairpin" evidence="2">
    <location>
        <begin position="114"/>
        <end position="217"/>
    </location>
</feature>
<dbReference type="EMBL" id="CP017641">
    <property type="protein sequence ID" value="APZ92426.1"/>
    <property type="molecule type" value="Genomic_DNA"/>
</dbReference>
<evidence type="ECO:0000259" key="2">
    <source>
        <dbReference type="Pfam" id="PF25881"/>
    </source>
</evidence>
<evidence type="ECO:0000259" key="3">
    <source>
        <dbReference type="Pfam" id="PF25990"/>
    </source>
</evidence>
<protein>
    <submittedName>
        <fullName evidence="4">Putative efflux pump membrane fusion protein</fullName>
    </submittedName>
</protein>
<keyword evidence="1" id="KW-0175">Coiled coil</keyword>
<reference evidence="4 5" key="1">
    <citation type="journal article" date="2016" name="Front. Microbiol.">
        <title>Fuerstia marisgermanicae gen. nov., sp. nov., an Unusual Member of the Phylum Planctomycetes from the German Wadden Sea.</title>
        <authorList>
            <person name="Kohn T."/>
            <person name="Heuer A."/>
            <person name="Jogler M."/>
            <person name="Vollmers J."/>
            <person name="Boedeker C."/>
            <person name="Bunk B."/>
            <person name="Rast P."/>
            <person name="Borchert D."/>
            <person name="Glockner I."/>
            <person name="Freese H.M."/>
            <person name="Klenk H.P."/>
            <person name="Overmann J."/>
            <person name="Kaster A.K."/>
            <person name="Rohde M."/>
            <person name="Wiegand S."/>
            <person name="Jogler C."/>
        </authorList>
    </citation>
    <scope>NUCLEOTIDE SEQUENCE [LARGE SCALE GENOMIC DNA]</scope>
    <source>
        <strain evidence="4 5">NH11</strain>
    </source>
</reference>
<accession>A0A1P8WED2</accession>
<dbReference type="Gene3D" id="2.40.50.100">
    <property type="match status" value="1"/>
</dbReference>
<dbReference type="OrthoDB" id="9778236at2"/>